<evidence type="ECO:0000313" key="1">
    <source>
        <dbReference type="EMBL" id="CDL79213.1"/>
    </source>
</evidence>
<gene>
    <name evidence="1" type="ORF">XCR1_1060064</name>
</gene>
<protein>
    <submittedName>
        <fullName evidence="1">Uncharacterized protein</fullName>
    </submittedName>
</protein>
<evidence type="ECO:0000313" key="2">
    <source>
        <dbReference type="Proteomes" id="UP000019197"/>
    </source>
</evidence>
<dbReference type="Proteomes" id="UP000019197">
    <property type="component" value="Unassembled WGS sequence"/>
</dbReference>
<accession>W1IN04</accession>
<proteinExistence type="predicted"/>
<organism evidence="1 2">
    <name type="scientific">Xenorhabdus cabanillasii JM26</name>
    <dbReference type="NCBI Taxonomy" id="1427517"/>
    <lineage>
        <taxon>Bacteria</taxon>
        <taxon>Pseudomonadati</taxon>
        <taxon>Pseudomonadota</taxon>
        <taxon>Gammaproteobacteria</taxon>
        <taxon>Enterobacterales</taxon>
        <taxon>Morganellaceae</taxon>
        <taxon>Xenorhabdus</taxon>
    </lineage>
</organism>
<dbReference type="AlphaFoldDB" id="W1IN04"/>
<dbReference type="EMBL" id="CBXE010000009">
    <property type="protein sequence ID" value="CDL79213.1"/>
    <property type="molecule type" value="Genomic_DNA"/>
</dbReference>
<reference evidence="1 2" key="1">
    <citation type="submission" date="2013-11" db="EMBL/GenBank/DDBJ databases">
        <title>Draft genome sequence and annotation of the entomopathogenic bacterium, Xenorhabdus cabanillasi strain JM26.</title>
        <authorList>
            <person name="Gualtieri M."/>
            <person name="Ogier J.C."/>
            <person name="Pages S."/>
            <person name="Givaudan A."/>
            <person name="Gaudriault S."/>
        </authorList>
    </citation>
    <scope>NUCLEOTIDE SEQUENCE [LARGE SCALE GENOMIC DNA]</scope>
    <source>
        <strain evidence="1 2">JM26</strain>
    </source>
</reference>
<name>W1IN04_9GAMM</name>
<comment type="caution">
    <text evidence="1">The sequence shown here is derived from an EMBL/GenBank/DDBJ whole genome shotgun (WGS) entry which is preliminary data.</text>
</comment>
<sequence length="45" mass="5444">MEFCAHSLRMFIVQNQIMGLKLPVQKTPLENKRFKYLFIKFYFSG</sequence>